<dbReference type="SUPFAM" id="SSF48264">
    <property type="entry name" value="Cytochrome P450"/>
    <property type="match status" value="1"/>
</dbReference>
<dbReference type="InterPro" id="IPR001128">
    <property type="entry name" value="Cyt_P450"/>
</dbReference>
<dbReference type="InterPro" id="IPR002397">
    <property type="entry name" value="Cyt_P450_B"/>
</dbReference>
<dbReference type="PANTHER" id="PTHR46696">
    <property type="entry name" value="P450, PUTATIVE (EUROFUNG)-RELATED"/>
    <property type="match status" value="1"/>
</dbReference>
<dbReference type="EMBL" id="CP125967">
    <property type="protein sequence ID" value="WWO40048.1"/>
    <property type="molecule type" value="Genomic_DNA"/>
</dbReference>
<dbReference type="InterPro" id="IPR036396">
    <property type="entry name" value="Cyt_P450_sf"/>
</dbReference>
<dbReference type="PROSITE" id="PS00086">
    <property type="entry name" value="CYTOCHROME_P450"/>
    <property type="match status" value="1"/>
</dbReference>
<evidence type="ECO:0000313" key="4">
    <source>
        <dbReference type="Proteomes" id="UP001379444"/>
    </source>
</evidence>
<gene>
    <name evidence="3" type="ORF">QNA12_08870</name>
</gene>
<evidence type="ECO:0000256" key="2">
    <source>
        <dbReference type="RuleBase" id="RU000461"/>
    </source>
</evidence>
<keyword evidence="2" id="KW-0479">Metal-binding</keyword>
<keyword evidence="2" id="KW-0408">Iron</keyword>
<dbReference type="InterPro" id="IPR017972">
    <property type="entry name" value="Cyt_P450_CS"/>
</dbReference>
<organism evidence="3 4">
    <name type="scientific">Pectobacterium cacticida</name>
    <dbReference type="NCBI Taxonomy" id="69221"/>
    <lineage>
        <taxon>Bacteria</taxon>
        <taxon>Pseudomonadati</taxon>
        <taxon>Pseudomonadota</taxon>
        <taxon>Gammaproteobacteria</taxon>
        <taxon>Enterobacterales</taxon>
        <taxon>Pectobacteriaceae</taxon>
        <taxon>Pectobacterium</taxon>
    </lineage>
</organism>
<comment type="similarity">
    <text evidence="1 2">Belongs to the cytochrome P450 family.</text>
</comment>
<dbReference type="PRINTS" id="PR00385">
    <property type="entry name" value="P450"/>
</dbReference>
<keyword evidence="2" id="KW-0560">Oxidoreductase</keyword>
<reference evidence="3 4" key="1">
    <citation type="journal article" date="2024" name="Front. Plant Sci.">
        <title>Comprehensive phenomic and genomic studies of the species, Pectobacterium cacticida and proposal for reclassification as Alcorniella cacticida comb. nov.</title>
        <authorList>
            <person name="Jonca J."/>
            <person name="Pirhonen M."/>
            <person name="Waleron M.M."/>
            <person name="Gawor J."/>
            <person name="Mrozik A."/>
            <person name="Smoktunowicz M."/>
            <person name="Waleron K."/>
            <person name="Waleron M."/>
        </authorList>
    </citation>
    <scope>NUCLEOTIDE SEQUENCE [LARGE SCALE GENOMIC DNA]</scope>
    <source>
        <strain evidence="3 4">DPMP6</strain>
    </source>
</reference>
<dbReference type="PANTHER" id="PTHR46696:SF4">
    <property type="entry name" value="BIOTIN BIOSYNTHESIS CYTOCHROME P450"/>
    <property type="match status" value="1"/>
</dbReference>
<dbReference type="Pfam" id="PF00067">
    <property type="entry name" value="p450"/>
    <property type="match status" value="1"/>
</dbReference>
<dbReference type="Gene3D" id="1.10.630.10">
    <property type="entry name" value="Cytochrome P450"/>
    <property type="match status" value="1"/>
</dbReference>
<evidence type="ECO:0000313" key="3">
    <source>
        <dbReference type="EMBL" id="WWO40048.1"/>
    </source>
</evidence>
<keyword evidence="4" id="KW-1185">Reference proteome</keyword>
<name>A0ABZ2GDU2_9GAMM</name>
<sequence>MSEAMINSEQAAQYWPLPGVDLTNLDLFSQGFPHQVFTDLRRHHGALFHPRTALTPDGEGFWVFTRYHDIAAIAKDIDTFSSAGGGDRQGGGTMIEDLPREMGPGSVINMMDDPRHKALRRLIGPAITNARVAAMEDILFAAAGEAVQAALQQERVDFVSAIAAELPLFAIASLVGIPHDDRHQIFAWINAVLDYSDRQLGETSISSQQGMQNFMAYGHKFVEEKRQNPGSDIVSLAVTGELPKGLGKLTPLEQLMVFSVVMVAGLETTRNAIAGGILAFIHHPEQWLRLQQDRGLMNSALDEILRWTSPTPYNRRTATRDVIIGDRLIRRGEKVTLWWASANRDDAYYEQPFAFDIGRQKNLHMAFGGGGHSCLGAQLARLEMRVILHHLLERVDGFRLDSDVNWVRSNKHTGIRSMPVRFVGIRF</sequence>
<protein>
    <submittedName>
        <fullName evidence="3">Cytochrome P450</fullName>
    </submittedName>
</protein>
<dbReference type="RefSeq" id="WP_264495971.1">
    <property type="nucleotide sequence ID" value="NZ_CP109947.1"/>
</dbReference>
<dbReference type="PRINTS" id="PR00359">
    <property type="entry name" value="BP450"/>
</dbReference>
<keyword evidence="2" id="KW-0503">Monooxygenase</keyword>
<dbReference type="Proteomes" id="UP001379444">
    <property type="component" value="Chromosome"/>
</dbReference>
<proteinExistence type="inferred from homology"/>
<evidence type="ECO:0000256" key="1">
    <source>
        <dbReference type="ARBA" id="ARBA00010617"/>
    </source>
</evidence>
<keyword evidence="2" id="KW-0349">Heme</keyword>
<accession>A0ABZ2GDU2</accession>